<reference evidence="1 2" key="1">
    <citation type="submission" date="2020-04" db="EMBL/GenBank/DDBJ databases">
        <title>MicrobeNet Type strains.</title>
        <authorList>
            <person name="Nicholson A.C."/>
        </authorList>
    </citation>
    <scope>NUCLEOTIDE SEQUENCE [LARGE SCALE GENOMIC DNA]</scope>
    <source>
        <strain evidence="1 2">ATCC BAA-788</strain>
    </source>
</reference>
<comment type="caution">
    <text evidence="1">The sequence shown here is derived from an EMBL/GenBank/DDBJ whole genome shotgun (WGS) entry which is preliminary data.</text>
</comment>
<dbReference type="RefSeq" id="WP_168630473.1">
    <property type="nucleotide sequence ID" value="NZ_BONL01000002.1"/>
</dbReference>
<proteinExistence type="predicted"/>
<protein>
    <submittedName>
        <fullName evidence="1">Uncharacterized protein</fullName>
    </submittedName>
</protein>
<name>A0A7X6KWW3_9CELL</name>
<gene>
    <name evidence="1" type="ORF">HGA03_11795</name>
</gene>
<evidence type="ECO:0000313" key="2">
    <source>
        <dbReference type="Proteomes" id="UP000581206"/>
    </source>
</evidence>
<organism evidence="1 2">
    <name type="scientific">Cellulomonas denverensis</name>
    <dbReference type="NCBI Taxonomy" id="264297"/>
    <lineage>
        <taxon>Bacteria</taxon>
        <taxon>Bacillati</taxon>
        <taxon>Actinomycetota</taxon>
        <taxon>Actinomycetes</taxon>
        <taxon>Micrococcales</taxon>
        <taxon>Cellulomonadaceae</taxon>
        <taxon>Cellulomonas</taxon>
    </lineage>
</organism>
<sequence length="129" mass="13760">MFKEWNLGCADFRSPLPLDRATLLDAADRRWGTGVSVARARMTDVDLRLSVDCAEPWFQIVVMGGFDFLTLDGTRAQNLATACWLRALMPAAAQIVAFGSGGPGVVPLPAGADPDALAGLFPPGRSLDR</sequence>
<dbReference type="AlphaFoldDB" id="A0A7X6KWW3"/>
<dbReference type="Proteomes" id="UP000581206">
    <property type="component" value="Unassembled WGS sequence"/>
</dbReference>
<accession>A0A7X6KWW3</accession>
<evidence type="ECO:0000313" key="1">
    <source>
        <dbReference type="EMBL" id="NKY23345.1"/>
    </source>
</evidence>
<keyword evidence="2" id="KW-1185">Reference proteome</keyword>
<dbReference type="EMBL" id="JAAXOX010000005">
    <property type="protein sequence ID" value="NKY23345.1"/>
    <property type="molecule type" value="Genomic_DNA"/>
</dbReference>